<accession>A0ABS8ZXM0</accession>
<organism evidence="4 5">
    <name type="scientific">Billgrantia ethanolica</name>
    <dbReference type="NCBI Taxonomy" id="2733486"/>
    <lineage>
        <taxon>Bacteria</taxon>
        <taxon>Pseudomonadati</taxon>
        <taxon>Pseudomonadota</taxon>
        <taxon>Gammaproteobacteria</taxon>
        <taxon>Oceanospirillales</taxon>
        <taxon>Halomonadaceae</taxon>
        <taxon>Billgrantia</taxon>
    </lineage>
</organism>
<evidence type="ECO:0000256" key="1">
    <source>
        <dbReference type="ARBA" id="ARBA00010634"/>
    </source>
</evidence>
<dbReference type="PANTHER" id="PTHR30035">
    <property type="entry name" value="LIPOPROTEIN VACJ-RELATED"/>
    <property type="match status" value="1"/>
</dbReference>
<feature type="chain" id="PRO_5046583946" evidence="3">
    <location>
        <begin position="27"/>
        <end position="272"/>
    </location>
</feature>
<dbReference type="RefSeq" id="WP_234268254.1">
    <property type="nucleotide sequence ID" value="NZ_JABFTX010000001.1"/>
</dbReference>
<keyword evidence="4" id="KW-0449">Lipoprotein</keyword>
<dbReference type="PANTHER" id="PTHR30035:SF3">
    <property type="entry name" value="INTERMEMBRANE PHOSPHOLIPID TRANSPORT SYSTEM LIPOPROTEIN MLAA"/>
    <property type="match status" value="1"/>
</dbReference>
<name>A0ABS8ZXM0_9GAMM</name>
<keyword evidence="2 3" id="KW-0732">Signal</keyword>
<keyword evidence="5" id="KW-1185">Reference proteome</keyword>
<evidence type="ECO:0000256" key="2">
    <source>
        <dbReference type="ARBA" id="ARBA00022729"/>
    </source>
</evidence>
<dbReference type="InterPro" id="IPR007428">
    <property type="entry name" value="MlaA"/>
</dbReference>
<feature type="signal peptide" evidence="3">
    <location>
        <begin position="1"/>
        <end position="26"/>
    </location>
</feature>
<proteinExistence type="inferred from homology"/>
<sequence>MVVKQTGFFTRALVAMSLLAMLAGCAGRVAVEDRHPDDPWEGFNRRVFTFNEAVDRAVLRPVARGYRTVTPQPVQTGVGNFFSNLGEIRTALNSLLQGKPANAGLATSRFVINSTVGIAGLWDFATHMGITVQDEDFGQTLGVWGVSEGPYLVLPFLGPSTVRDTAGLPLDTVTYPLYYVEDDKVRYGLTALRVVDVRAGFLDQEELIRGDRYVFIRDAYLQRRRFEVSDGELGDDPFASDEFDFDFDDADFDDAFDDAFEEPESDDADFAD</sequence>
<dbReference type="PRINTS" id="PR01805">
    <property type="entry name" value="VACJLIPOPROT"/>
</dbReference>
<protein>
    <submittedName>
        <fullName evidence="4">VacJ family lipoprotein</fullName>
    </submittedName>
</protein>
<dbReference type="Pfam" id="PF04333">
    <property type="entry name" value="MlaA"/>
    <property type="match status" value="1"/>
</dbReference>
<evidence type="ECO:0000256" key="3">
    <source>
        <dbReference type="SAM" id="SignalP"/>
    </source>
</evidence>
<evidence type="ECO:0000313" key="4">
    <source>
        <dbReference type="EMBL" id="MCE8001424.1"/>
    </source>
</evidence>
<dbReference type="PROSITE" id="PS51257">
    <property type="entry name" value="PROKAR_LIPOPROTEIN"/>
    <property type="match status" value="1"/>
</dbReference>
<evidence type="ECO:0000313" key="5">
    <source>
        <dbReference type="Proteomes" id="UP001320168"/>
    </source>
</evidence>
<gene>
    <name evidence="4" type="ORF">HOP53_01105</name>
</gene>
<comment type="caution">
    <text evidence="4">The sequence shown here is derived from an EMBL/GenBank/DDBJ whole genome shotgun (WGS) entry which is preliminary data.</text>
</comment>
<reference evidence="4 5" key="1">
    <citation type="journal article" date="2021" name="Front. Microbiol.">
        <title>Aerobic Denitrification and Heterotrophic Sulfur Oxidation in the Genus Halomonas Revealed by Six Novel Species Characterizations and Genome-Based Analysis.</title>
        <authorList>
            <person name="Wang L."/>
            <person name="Shao Z."/>
        </authorList>
    </citation>
    <scope>NUCLEOTIDE SEQUENCE [LARGE SCALE GENOMIC DNA]</scope>
    <source>
        <strain evidence="4 5">MCCC 1A11081</strain>
    </source>
</reference>
<comment type="similarity">
    <text evidence="1">Belongs to the MlaA family.</text>
</comment>
<dbReference type="Proteomes" id="UP001320168">
    <property type="component" value="Unassembled WGS sequence"/>
</dbReference>
<dbReference type="EMBL" id="JABFTX010000001">
    <property type="protein sequence ID" value="MCE8001424.1"/>
    <property type="molecule type" value="Genomic_DNA"/>
</dbReference>